<proteinExistence type="predicted"/>
<dbReference type="KEGG" id="marb:CJ263_05390"/>
<dbReference type="OrthoDB" id="1524679at2"/>
<keyword evidence="3" id="KW-1185">Reference proteome</keyword>
<evidence type="ECO:0000313" key="3">
    <source>
        <dbReference type="Proteomes" id="UP000215244"/>
    </source>
</evidence>
<organism evidence="2 3">
    <name type="scientific">Maribacter cobaltidurans</name>
    <dbReference type="NCBI Taxonomy" id="1178778"/>
    <lineage>
        <taxon>Bacteria</taxon>
        <taxon>Pseudomonadati</taxon>
        <taxon>Bacteroidota</taxon>
        <taxon>Flavobacteriia</taxon>
        <taxon>Flavobacteriales</taxon>
        <taxon>Flavobacteriaceae</taxon>
        <taxon>Maribacter</taxon>
    </lineage>
</organism>
<dbReference type="GO" id="GO:0003677">
    <property type="term" value="F:DNA binding"/>
    <property type="evidence" value="ECO:0007669"/>
    <property type="project" value="UniProtKB-KW"/>
</dbReference>
<dbReference type="AlphaFoldDB" id="A0A223V2N3"/>
<feature type="domain" description="Helix-turn-helix" evidence="1">
    <location>
        <begin position="37"/>
        <end position="84"/>
    </location>
</feature>
<dbReference type="RefSeq" id="WP_094996317.1">
    <property type="nucleotide sequence ID" value="NZ_BMJL01000001.1"/>
</dbReference>
<evidence type="ECO:0000313" key="2">
    <source>
        <dbReference type="EMBL" id="ASV29693.1"/>
    </source>
</evidence>
<dbReference type="InterPro" id="IPR041657">
    <property type="entry name" value="HTH_17"/>
</dbReference>
<name>A0A223V2N3_9FLAO</name>
<protein>
    <submittedName>
        <fullName evidence="2">DNA-binding protein</fullName>
    </submittedName>
</protein>
<accession>A0A223V2N3</accession>
<dbReference type="Proteomes" id="UP000215244">
    <property type="component" value="Chromosome"/>
</dbReference>
<keyword evidence="2" id="KW-0238">DNA-binding</keyword>
<dbReference type="EMBL" id="CP022957">
    <property type="protein sequence ID" value="ASV29693.1"/>
    <property type="molecule type" value="Genomic_DNA"/>
</dbReference>
<sequence>MQVVCLQEEAFYALFKKVIEHVESKRQDKPEKWIDGEEAMSILRIKSTTTLQRLRDEGKIRFSQPQKKIILYDRDSIIAYIEKHARETF</sequence>
<dbReference type="Pfam" id="PF12728">
    <property type="entry name" value="HTH_17"/>
    <property type="match status" value="1"/>
</dbReference>
<reference evidence="2 3" key="1">
    <citation type="submission" date="2017-08" db="EMBL/GenBank/DDBJ databases">
        <title>The complete genome sequence of Maribacter sp. B1, isolated from deep-sea sediment.</title>
        <authorList>
            <person name="Wu Y.-H."/>
            <person name="Cheng H."/>
            <person name="Xu X.-W."/>
        </authorList>
    </citation>
    <scope>NUCLEOTIDE SEQUENCE [LARGE SCALE GENOMIC DNA]</scope>
    <source>
        <strain evidence="2 3">B1</strain>
    </source>
</reference>
<evidence type="ECO:0000259" key="1">
    <source>
        <dbReference type="Pfam" id="PF12728"/>
    </source>
</evidence>
<gene>
    <name evidence="2" type="ORF">CJ263_05390</name>
</gene>